<organism evidence="2 3">
    <name type="scientific">Ignavibacterium album (strain DSM 19864 / JCM 16511 / NBRC 101810 / Mat9-16)</name>
    <dbReference type="NCBI Taxonomy" id="945713"/>
    <lineage>
        <taxon>Bacteria</taxon>
        <taxon>Pseudomonadati</taxon>
        <taxon>Ignavibacteriota</taxon>
        <taxon>Ignavibacteria</taxon>
        <taxon>Ignavibacteriales</taxon>
        <taxon>Ignavibacteriaceae</taxon>
        <taxon>Ignavibacterium</taxon>
    </lineage>
</organism>
<feature type="domain" description="Secretion system C-terminal sorting" evidence="1">
    <location>
        <begin position="370"/>
        <end position="447"/>
    </location>
</feature>
<dbReference type="Gene3D" id="2.60.40.4070">
    <property type="match status" value="1"/>
</dbReference>
<dbReference type="EMBL" id="CP003418">
    <property type="protein sequence ID" value="AFH50823.1"/>
    <property type="molecule type" value="Genomic_DNA"/>
</dbReference>
<evidence type="ECO:0000259" key="1">
    <source>
        <dbReference type="Pfam" id="PF18962"/>
    </source>
</evidence>
<dbReference type="Gene3D" id="2.130.10.10">
    <property type="entry name" value="YVTN repeat-like/Quinoprotein amine dehydrogenase"/>
    <property type="match status" value="1"/>
</dbReference>
<evidence type="ECO:0000313" key="2">
    <source>
        <dbReference type="EMBL" id="AFH50823.1"/>
    </source>
</evidence>
<reference evidence="2 3" key="1">
    <citation type="journal article" date="2012" name="Front. Microbiol.">
        <title>Complete genome of Ignavibacterium album, a metabolically versatile, flagellated, facultative anaerobe from the phylum Chlorobi.</title>
        <authorList>
            <person name="Liu Z."/>
            <person name="Frigaard N.-U."/>
            <person name="Vogl K."/>
            <person name="Iino T."/>
            <person name="Ohkuma M."/>
            <person name="Overmann J."/>
            <person name="Bryant D.A."/>
        </authorList>
    </citation>
    <scope>NUCLEOTIDE SEQUENCE [LARGE SCALE GENOMIC DNA]</scope>
    <source>
        <strain evidence="3">DSM 19864 / JCM 16511 / NBRC 101810 / Mat9-16</strain>
    </source>
</reference>
<dbReference type="eggNOG" id="COG3292">
    <property type="taxonomic scope" value="Bacteria"/>
</dbReference>
<protein>
    <submittedName>
        <fullName evidence="2">Peptidase S8/S53 subtilisin kexin sedolisin</fullName>
    </submittedName>
</protein>
<evidence type="ECO:0000313" key="3">
    <source>
        <dbReference type="Proteomes" id="UP000007394"/>
    </source>
</evidence>
<sequence length="450" mass="51439">MFYLISFLILINCNLLSQTILSKNWYLYNRDNSPLPSNRITSLLYDFNNNVYWIGCGWEFSGNDTIRGGLAKFDGINWMIFNSSNSPIQNDAVTHLAIDNQNRILIASYGEGFYRYNGSNWEIFNSLNSPLPSNDIQYISIDKNNNIWLAIFGFGAVKFDGSNWLFYNYNNSFNGIEDLNFIESDNTNIIWFGSEYNGLYSFDGTLFNRRGEGPLLDSISMTSFALDSSGNPWFTGNILFAGNGILSHFTNQSWFNYNIASYEYNTRFSYNTLTIDRNNNKFIGSAIGLFKFDDNFWTLFSTENSPIPFNIFTTGITDSKNNKIYGLRAPTNFHPTGYVGLIFFNEDSVVITSVEENISQLNNYELNQNYPNPFNPTTTIEYAIPNGSRNLVTLKVYDLLGNEVTTLVNEYKEAGRYKVEFNATDLPSGIYFYKLQVASFTSVKKMILLK</sequence>
<dbReference type="InterPro" id="IPR026444">
    <property type="entry name" value="Secre_tail"/>
</dbReference>
<dbReference type="InterPro" id="IPR015943">
    <property type="entry name" value="WD40/YVTN_repeat-like_dom_sf"/>
</dbReference>
<dbReference type="Pfam" id="PF18962">
    <property type="entry name" value="Por_Secre_tail"/>
    <property type="match status" value="1"/>
</dbReference>
<keyword evidence="3" id="KW-1185">Reference proteome</keyword>
<accession>I0APB6</accession>
<dbReference type="Proteomes" id="UP000007394">
    <property type="component" value="Chromosome"/>
</dbReference>
<dbReference type="KEGG" id="ial:IALB_3120"/>
<proteinExistence type="predicted"/>
<dbReference type="STRING" id="945713.IALB_3120"/>
<gene>
    <name evidence="2" type="ordered locus">IALB_3120</name>
</gene>
<dbReference type="NCBIfam" id="TIGR04183">
    <property type="entry name" value="Por_Secre_tail"/>
    <property type="match status" value="1"/>
</dbReference>
<name>I0APB6_IGNAJ</name>
<dbReference type="HOGENOM" id="CLU_608037_0_0_10"/>
<dbReference type="AlphaFoldDB" id="I0APB6"/>